<name>A0A223HVU2_THETR</name>
<evidence type="ECO:0000259" key="1">
    <source>
        <dbReference type="Pfam" id="PF01520"/>
    </source>
</evidence>
<dbReference type="GO" id="GO:0009253">
    <property type="term" value="P:peptidoglycan catabolic process"/>
    <property type="evidence" value="ECO:0007669"/>
    <property type="project" value="InterPro"/>
</dbReference>
<keyword evidence="2" id="KW-0378">Hydrolase</keyword>
<reference evidence="2 3" key="1">
    <citation type="submission" date="2016-08" db="EMBL/GenBank/DDBJ databases">
        <title>A novel genetic cassette of butanologenic Thermoanaerobacterium thermosaccharolyticum that directly convert cellulose to butanol.</title>
        <authorList>
            <person name="Li T."/>
            <person name="He J."/>
        </authorList>
    </citation>
    <scope>NUCLEOTIDE SEQUENCE [LARGE SCALE GENOMIC DNA]</scope>
    <source>
        <strain evidence="2 3">TG57</strain>
    </source>
</reference>
<protein>
    <submittedName>
        <fullName evidence="2">Cell wall hydrolase/autolysin</fullName>
    </submittedName>
</protein>
<dbReference type="Proteomes" id="UP000214975">
    <property type="component" value="Chromosome"/>
</dbReference>
<dbReference type="Gene3D" id="3.40.630.40">
    <property type="entry name" value="Zn-dependent exopeptidases"/>
    <property type="match status" value="1"/>
</dbReference>
<dbReference type="Pfam" id="PF01520">
    <property type="entry name" value="Amidase_3"/>
    <property type="match status" value="1"/>
</dbReference>
<feature type="domain" description="MurNAc-LAA" evidence="1">
    <location>
        <begin position="179"/>
        <end position="281"/>
    </location>
</feature>
<dbReference type="InterPro" id="IPR002508">
    <property type="entry name" value="MurNAc-LAA_cat"/>
</dbReference>
<dbReference type="EMBL" id="CP016893">
    <property type="protein sequence ID" value="AST56562.1"/>
    <property type="molecule type" value="Genomic_DNA"/>
</dbReference>
<evidence type="ECO:0000313" key="2">
    <source>
        <dbReference type="EMBL" id="AST56562.1"/>
    </source>
</evidence>
<dbReference type="RefSeq" id="WP_094396782.1">
    <property type="nucleotide sequence ID" value="NZ_CP016893.1"/>
</dbReference>
<sequence>MINVLTNVRLDTKAVNPCIKDNKSIIGFDFSSVIPEYELIKEGKNYKMRFLDVLLNMPSGSYAIDDGIINKIFISSNDNNVEVTIDLLMETSYEIESIDGIPAKLNFFVDKSPLKNILKGKKIILNPVYKKTTKSPTNLSSHIPMMDISKKTKELLTLLEADVLISMINYSENISNGDFKGDVIINLTTEISTKNESGFKVYYDKDNEKSKKLAELLIKSIERKSPLDNLGMHPTKYNGTRKDAATVTVIPGIENSRLDDAHLRDIDYKSKIALTIFNGILAYFK</sequence>
<proteinExistence type="predicted"/>
<dbReference type="GO" id="GO:0008745">
    <property type="term" value="F:N-acetylmuramoyl-L-alanine amidase activity"/>
    <property type="evidence" value="ECO:0007669"/>
    <property type="project" value="InterPro"/>
</dbReference>
<organism evidence="2 3">
    <name type="scientific">Thermoanaerobacterium thermosaccharolyticum</name>
    <name type="common">Clostridium thermosaccharolyticum</name>
    <dbReference type="NCBI Taxonomy" id="1517"/>
    <lineage>
        <taxon>Bacteria</taxon>
        <taxon>Bacillati</taxon>
        <taxon>Bacillota</taxon>
        <taxon>Clostridia</taxon>
        <taxon>Thermoanaerobacterales</taxon>
        <taxon>Thermoanaerobacteraceae</taxon>
        <taxon>Thermoanaerobacterium</taxon>
    </lineage>
</organism>
<dbReference type="SUPFAM" id="SSF53187">
    <property type="entry name" value="Zn-dependent exopeptidases"/>
    <property type="match status" value="1"/>
</dbReference>
<evidence type="ECO:0000313" key="3">
    <source>
        <dbReference type="Proteomes" id="UP000214975"/>
    </source>
</evidence>
<dbReference type="AlphaFoldDB" id="A0A223HVU2"/>
<gene>
    <name evidence="2" type="ORF">Thert_00347</name>
</gene>
<accession>A0A223HVU2</accession>